<gene>
    <name evidence="1" type="ORF">EEN88_13860</name>
</gene>
<dbReference type="AlphaFoldDB" id="A0A3J0N3Z1"/>
<accession>A0A3J0N3Z1</accession>
<dbReference type="EMBL" id="RNUA01000050">
    <property type="protein sequence ID" value="MHS98896.1"/>
    <property type="molecule type" value="Genomic_DNA"/>
</dbReference>
<proteinExistence type="predicted"/>
<comment type="caution">
    <text evidence="1">The sequence shown here is derived from an EMBL/GenBank/DDBJ whole genome shotgun (WGS) entry which is preliminary data.</text>
</comment>
<sequence>MNLYKTLLAVYGSNAAIGRRFPRRGKPRSGQAVGKWQKRGVPEDVAILSHLDPSIPYEHPALLERMHHDTSTEV</sequence>
<evidence type="ECO:0000313" key="1">
    <source>
        <dbReference type="EMBL" id="MHS98896.1"/>
    </source>
</evidence>
<reference evidence="1" key="1">
    <citation type="submission" date="2018-11" db="EMBL/GenBank/DDBJ databases">
        <authorList>
            <consortium name="PulseNet: The National Subtyping Network for Foodborne Disease Surveillance"/>
            <person name="Tarr C.L."/>
            <person name="Trees E."/>
            <person name="Katz L.S."/>
            <person name="Carleton-Romer H.A."/>
            <person name="Stroika S."/>
            <person name="Kucerova Z."/>
            <person name="Roache K.F."/>
            <person name="Sabol A.L."/>
            <person name="Besser J."/>
            <person name="Gerner-Smidt P."/>
        </authorList>
    </citation>
    <scope>NUCLEOTIDE SEQUENCE [LARGE SCALE GENOMIC DNA]</scope>
    <source>
        <strain evidence="1">PNUSAS059687</strain>
    </source>
</reference>
<dbReference type="Proteomes" id="UP000839513">
    <property type="component" value="Unassembled WGS sequence"/>
</dbReference>
<organism evidence="1">
    <name type="scientific">Salmonella enterica</name>
    <name type="common">Salmonella choleraesuis</name>
    <dbReference type="NCBI Taxonomy" id="28901"/>
    <lineage>
        <taxon>Bacteria</taxon>
        <taxon>Pseudomonadati</taxon>
        <taxon>Pseudomonadota</taxon>
        <taxon>Gammaproteobacteria</taxon>
        <taxon>Enterobacterales</taxon>
        <taxon>Enterobacteriaceae</taxon>
        <taxon>Salmonella</taxon>
    </lineage>
</organism>
<name>A0A3J0N3Z1_SALER</name>
<protein>
    <submittedName>
        <fullName evidence="1">Uncharacterized protein</fullName>
    </submittedName>
</protein>